<evidence type="ECO:0000256" key="1">
    <source>
        <dbReference type="ARBA" id="ARBA00002974"/>
    </source>
</evidence>
<dbReference type="InterPro" id="IPR020835">
    <property type="entry name" value="Catalase_sf"/>
</dbReference>
<proteinExistence type="inferred from homology"/>
<dbReference type="SMART" id="SM01060">
    <property type="entry name" value="Catalase"/>
    <property type="match status" value="1"/>
</dbReference>
<feature type="transmembrane region" description="Helical" evidence="11">
    <location>
        <begin position="9"/>
        <end position="36"/>
    </location>
</feature>
<dbReference type="RefSeq" id="WP_053570161.1">
    <property type="nucleotide sequence ID" value="NZ_FCNY02000005.1"/>
</dbReference>
<dbReference type="PIRSF" id="PIRSF000296">
    <property type="entry name" value="SrpA"/>
    <property type="match status" value="1"/>
</dbReference>
<comment type="similarity">
    <text evidence="2 8">Belongs to the catalase family.</text>
</comment>
<dbReference type="InterPro" id="IPR011614">
    <property type="entry name" value="Catalase_core"/>
</dbReference>
<comment type="cofactor">
    <cofactor evidence="8">
        <name>heme</name>
        <dbReference type="ChEBI" id="CHEBI:30413"/>
    </cofactor>
</comment>
<feature type="binding site" description="axial binding residue" evidence="10">
    <location>
        <position position="338"/>
    </location>
    <ligand>
        <name>heme</name>
        <dbReference type="ChEBI" id="CHEBI:30413"/>
    </ligand>
    <ligandPart>
        <name>Fe</name>
        <dbReference type="ChEBI" id="CHEBI:18248"/>
    </ligandPart>
</feature>
<evidence type="ECO:0000256" key="9">
    <source>
        <dbReference type="PIRSR" id="PIRSR000296-1"/>
    </source>
</evidence>
<dbReference type="GO" id="GO:0042542">
    <property type="term" value="P:response to hydrogen peroxide"/>
    <property type="evidence" value="ECO:0007669"/>
    <property type="project" value="TreeGrafter"/>
</dbReference>
<feature type="domain" description="Catalase core" evidence="12">
    <location>
        <begin position="39"/>
        <end position="355"/>
    </location>
</feature>
<sequence length="355" mass="38852">MPRIPPARFVIGCAFIASALTVVVVSFAWVAGWIAWPGTAPALSPARLIDAFEHAGGRHLGFRRNHAKGICVSGYFDSNGNGAALSRAEVFRPGRTPVTGRFSAPGGNPAESDAATTVRSFALRFMMRNGEEWRTGMNSAPVFAVRTPQAVFEQQEAMRPDPRTGRADPARLEAFFAAHPETNALRDWLAAHAPSSTFYNANYYSINAFRFTNSDDATRFVRWSVTPETPYAPFDASRNATRDPDFLAHDLRTRLREHPVTWRLMLTPAGPGDPVDDATRAWPAEREAHRIDAGTLVITSAESQIDGACRDVNFDPTVLPRGIAPSGDPLLAARAAAYAESFRRRTAEEARANVR</sequence>
<dbReference type="Proteomes" id="UP000054740">
    <property type="component" value="Unassembled WGS sequence"/>
</dbReference>
<keyword evidence="14" id="KW-1185">Reference proteome</keyword>
<organism evidence="13 14">
    <name type="scientific">Caballeronia cordobensis</name>
    <name type="common">Burkholderia cordobensis</name>
    <dbReference type="NCBI Taxonomy" id="1353886"/>
    <lineage>
        <taxon>Bacteria</taxon>
        <taxon>Pseudomonadati</taxon>
        <taxon>Pseudomonadota</taxon>
        <taxon>Betaproteobacteria</taxon>
        <taxon>Burkholderiales</taxon>
        <taxon>Burkholderiaceae</taxon>
        <taxon>Caballeronia</taxon>
    </lineage>
</organism>
<keyword evidence="11" id="KW-1133">Transmembrane helix</keyword>
<keyword evidence="11" id="KW-0472">Membrane</keyword>
<evidence type="ECO:0000313" key="13">
    <source>
        <dbReference type="EMBL" id="SAL34247.1"/>
    </source>
</evidence>
<dbReference type="PROSITE" id="PS51402">
    <property type="entry name" value="CATALASE_3"/>
    <property type="match status" value="1"/>
</dbReference>
<dbReference type="InterPro" id="IPR018028">
    <property type="entry name" value="Catalase"/>
</dbReference>
<keyword evidence="5 8" id="KW-0479">Metal-binding</keyword>
<evidence type="ECO:0000256" key="4">
    <source>
        <dbReference type="ARBA" id="ARBA00022617"/>
    </source>
</evidence>
<dbReference type="AlphaFoldDB" id="A0A158GQT7"/>
<evidence type="ECO:0000256" key="3">
    <source>
        <dbReference type="ARBA" id="ARBA00022559"/>
    </source>
</evidence>
<dbReference type="GO" id="GO:0004096">
    <property type="term" value="F:catalase activity"/>
    <property type="evidence" value="ECO:0007669"/>
    <property type="project" value="InterPro"/>
</dbReference>
<evidence type="ECO:0000256" key="11">
    <source>
        <dbReference type="SAM" id="Phobius"/>
    </source>
</evidence>
<evidence type="ECO:0000313" key="14">
    <source>
        <dbReference type="Proteomes" id="UP000054740"/>
    </source>
</evidence>
<evidence type="ECO:0000259" key="12">
    <source>
        <dbReference type="SMART" id="SM01060"/>
    </source>
</evidence>
<evidence type="ECO:0000256" key="10">
    <source>
        <dbReference type="PIRSR" id="PIRSR000296-2"/>
    </source>
</evidence>
<evidence type="ECO:0000256" key="5">
    <source>
        <dbReference type="ARBA" id="ARBA00022723"/>
    </source>
</evidence>
<dbReference type="Gene3D" id="1.20.1280.120">
    <property type="match status" value="1"/>
</dbReference>
<dbReference type="InterPro" id="IPR024168">
    <property type="entry name" value="Catalase_SrpA-type_pred"/>
</dbReference>
<evidence type="ECO:0000256" key="7">
    <source>
        <dbReference type="ARBA" id="ARBA00023004"/>
    </source>
</evidence>
<dbReference type="PANTHER" id="PTHR11465:SF9">
    <property type="entry name" value="CATALASE"/>
    <property type="match status" value="1"/>
</dbReference>
<keyword evidence="11" id="KW-0812">Transmembrane</keyword>
<reference evidence="14" key="1">
    <citation type="submission" date="2016-01" db="EMBL/GenBank/DDBJ databases">
        <authorList>
            <person name="Peeters C."/>
        </authorList>
    </citation>
    <scope>NUCLEOTIDE SEQUENCE [LARGE SCALE GENOMIC DNA]</scope>
</reference>
<dbReference type="SUPFAM" id="SSF56634">
    <property type="entry name" value="Heme-dependent catalase-like"/>
    <property type="match status" value="1"/>
</dbReference>
<dbReference type="EC" id="1.11.1.-" evidence="8"/>
<protein>
    <recommendedName>
        <fullName evidence="8">Catalase-related peroxidase</fullName>
        <ecNumber evidence="8">1.11.1.-</ecNumber>
    </recommendedName>
</protein>
<evidence type="ECO:0000256" key="8">
    <source>
        <dbReference type="PIRNR" id="PIRNR000296"/>
    </source>
</evidence>
<dbReference type="PRINTS" id="PR00067">
    <property type="entry name" value="CATALASE"/>
</dbReference>
<keyword evidence="4 8" id="KW-0349">Heme</keyword>
<comment type="function">
    <text evidence="8">Has an organic peroxide-dependent peroxidase activity.</text>
</comment>
<evidence type="ECO:0000256" key="2">
    <source>
        <dbReference type="ARBA" id="ARBA00005329"/>
    </source>
</evidence>
<gene>
    <name evidence="13" type="ORF">AWB70_02333</name>
</gene>
<dbReference type="GO" id="GO:0005737">
    <property type="term" value="C:cytoplasm"/>
    <property type="evidence" value="ECO:0007669"/>
    <property type="project" value="TreeGrafter"/>
</dbReference>
<dbReference type="GO" id="GO:0042744">
    <property type="term" value="P:hydrogen peroxide catabolic process"/>
    <property type="evidence" value="ECO:0007669"/>
    <property type="project" value="TreeGrafter"/>
</dbReference>
<dbReference type="GO" id="GO:0020037">
    <property type="term" value="F:heme binding"/>
    <property type="evidence" value="ECO:0007669"/>
    <property type="project" value="InterPro"/>
</dbReference>
<evidence type="ECO:0000256" key="6">
    <source>
        <dbReference type="ARBA" id="ARBA00023002"/>
    </source>
</evidence>
<keyword evidence="7 8" id="KW-0408">Iron</keyword>
<dbReference type="CDD" id="cd08153">
    <property type="entry name" value="srpA_like"/>
    <property type="match status" value="1"/>
</dbReference>
<dbReference type="Gene3D" id="2.40.180.10">
    <property type="entry name" value="Catalase core domain"/>
    <property type="match status" value="1"/>
</dbReference>
<keyword evidence="3 8" id="KW-0575">Peroxidase</keyword>
<dbReference type="EMBL" id="FCNY02000005">
    <property type="protein sequence ID" value="SAL34247.1"/>
    <property type="molecule type" value="Genomic_DNA"/>
</dbReference>
<keyword evidence="6 8" id="KW-0560">Oxidoreductase</keyword>
<name>A0A158GQT7_CABCO</name>
<dbReference type="PANTHER" id="PTHR11465">
    <property type="entry name" value="CATALASE"/>
    <property type="match status" value="1"/>
</dbReference>
<accession>A0A158GQT7</accession>
<comment type="function">
    <text evidence="1">Decomposes hydrogen peroxide into water and oxygen; serves to protect cells from the toxic effects of hydrogen peroxide.</text>
</comment>
<dbReference type="GO" id="GO:0046872">
    <property type="term" value="F:metal ion binding"/>
    <property type="evidence" value="ECO:0007669"/>
    <property type="project" value="UniProtKB-KW"/>
</dbReference>
<feature type="active site" evidence="9">
    <location>
        <position position="66"/>
    </location>
</feature>
<dbReference type="Pfam" id="PF00199">
    <property type="entry name" value="Catalase"/>
    <property type="match status" value="1"/>
</dbReference>